<dbReference type="AlphaFoldDB" id="A0A0C9TJ46"/>
<sequence length="143" mass="15606">MQHDVDEEFLVDGSSSCSCNGGQTFPALKRLKVNAYTLRECTALLSIVISPSLVSISFSYDVQAPCTLFEGFFRQVQRTSESASAASSSSLSFFVLSPTPTPAPFNHPLPQTQSGPLLELLTGCYGGRAMGGRREWKLRHWVV</sequence>
<dbReference type="HOGENOM" id="CLU_1806803_0_0_1"/>
<name>A0A0C9TJ46_PAXIN</name>
<evidence type="ECO:0000313" key="2">
    <source>
        <dbReference type="Proteomes" id="UP000053647"/>
    </source>
</evidence>
<proteinExistence type="predicted"/>
<dbReference type="Proteomes" id="UP000053647">
    <property type="component" value="Unassembled WGS sequence"/>
</dbReference>
<dbReference type="OrthoDB" id="3543113at2759"/>
<evidence type="ECO:0000313" key="1">
    <source>
        <dbReference type="EMBL" id="KIJ07962.1"/>
    </source>
</evidence>
<accession>A0A0C9TJ46</accession>
<keyword evidence="2" id="KW-1185">Reference proteome</keyword>
<dbReference type="EMBL" id="KN819736">
    <property type="protein sequence ID" value="KIJ07962.1"/>
    <property type="molecule type" value="Genomic_DNA"/>
</dbReference>
<gene>
    <name evidence="1" type="ORF">PAXINDRAFT_18871</name>
</gene>
<reference evidence="2" key="2">
    <citation type="submission" date="2015-01" db="EMBL/GenBank/DDBJ databases">
        <title>Evolutionary Origins and Diversification of the Mycorrhizal Mutualists.</title>
        <authorList>
            <consortium name="DOE Joint Genome Institute"/>
            <consortium name="Mycorrhizal Genomics Consortium"/>
            <person name="Kohler A."/>
            <person name="Kuo A."/>
            <person name="Nagy L.G."/>
            <person name="Floudas D."/>
            <person name="Copeland A."/>
            <person name="Barry K.W."/>
            <person name="Cichocki N."/>
            <person name="Veneault-Fourrey C."/>
            <person name="LaButti K."/>
            <person name="Lindquist E.A."/>
            <person name="Lipzen A."/>
            <person name="Lundell T."/>
            <person name="Morin E."/>
            <person name="Murat C."/>
            <person name="Riley R."/>
            <person name="Ohm R."/>
            <person name="Sun H."/>
            <person name="Tunlid A."/>
            <person name="Henrissat B."/>
            <person name="Grigoriev I.V."/>
            <person name="Hibbett D.S."/>
            <person name="Martin F."/>
        </authorList>
    </citation>
    <scope>NUCLEOTIDE SEQUENCE [LARGE SCALE GENOMIC DNA]</scope>
    <source>
        <strain evidence="2">ATCC 200175</strain>
    </source>
</reference>
<reference evidence="1 2" key="1">
    <citation type="submission" date="2014-06" db="EMBL/GenBank/DDBJ databases">
        <authorList>
            <consortium name="DOE Joint Genome Institute"/>
            <person name="Kuo A."/>
            <person name="Kohler A."/>
            <person name="Nagy L.G."/>
            <person name="Floudas D."/>
            <person name="Copeland A."/>
            <person name="Barry K.W."/>
            <person name="Cichocki N."/>
            <person name="Veneault-Fourrey C."/>
            <person name="LaButti K."/>
            <person name="Lindquist E.A."/>
            <person name="Lipzen A."/>
            <person name="Lundell T."/>
            <person name="Morin E."/>
            <person name="Murat C."/>
            <person name="Sun H."/>
            <person name="Tunlid A."/>
            <person name="Henrissat B."/>
            <person name="Grigoriev I.V."/>
            <person name="Hibbett D.S."/>
            <person name="Martin F."/>
            <person name="Nordberg H.P."/>
            <person name="Cantor M.N."/>
            <person name="Hua S.X."/>
        </authorList>
    </citation>
    <scope>NUCLEOTIDE SEQUENCE [LARGE SCALE GENOMIC DNA]</scope>
    <source>
        <strain evidence="1 2">ATCC 200175</strain>
    </source>
</reference>
<protein>
    <submittedName>
        <fullName evidence="1">Uncharacterized protein</fullName>
    </submittedName>
</protein>
<organism evidence="1 2">
    <name type="scientific">Paxillus involutus ATCC 200175</name>
    <dbReference type="NCBI Taxonomy" id="664439"/>
    <lineage>
        <taxon>Eukaryota</taxon>
        <taxon>Fungi</taxon>
        <taxon>Dikarya</taxon>
        <taxon>Basidiomycota</taxon>
        <taxon>Agaricomycotina</taxon>
        <taxon>Agaricomycetes</taxon>
        <taxon>Agaricomycetidae</taxon>
        <taxon>Boletales</taxon>
        <taxon>Paxilineae</taxon>
        <taxon>Paxillaceae</taxon>
        <taxon>Paxillus</taxon>
    </lineage>
</organism>